<dbReference type="InterPro" id="IPR008334">
    <property type="entry name" value="5'-Nucleotdase_C"/>
</dbReference>
<organism evidence="6 7">
    <name type="scientific">Ottowia testudinis</name>
    <dbReference type="NCBI Taxonomy" id="2816950"/>
    <lineage>
        <taxon>Bacteria</taxon>
        <taxon>Pseudomonadati</taxon>
        <taxon>Pseudomonadota</taxon>
        <taxon>Betaproteobacteria</taxon>
        <taxon>Burkholderiales</taxon>
        <taxon>Comamonadaceae</taxon>
        <taxon>Ottowia</taxon>
    </lineage>
</organism>
<dbReference type="InterPro" id="IPR004843">
    <property type="entry name" value="Calcineurin-like_PHP"/>
</dbReference>
<evidence type="ECO:0000259" key="4">
    <source>
        <dbReference type="Pfam" id="PF00149"/>
    </source>
</evidence>
<dbReference type="PANTHER" id="PTHR11575:SF24">
    <property type="entry name" value="5'-NUCLEOTIDASE"/>
    <property type="match status" value="1"/>
</dbReference>
<dbReference type="PROSITE" id="PS00786">
    <property type="entry name" value="5_NUCLEOTIDASE_2"/>
    <property type="match status" value="1"/>
</dbReference>
<dbReference type="GO" id="GO:0000166">
    <property type="term" value="F:nucleotide binding"/>
    <property type="evidence" value="ECO:0007669"/>
    <property type="project" value="UniProtKB-KW"/>
</dbReference>
<accession>A0A975CKF9</accession>
<evidence type="ECO:0000313" key="7">
    <source>
        <dbReference type="Proteomes" id="UP000663903"/>
    </source>
</evidence>
<dbReference type="InterPro" id="IPR029052">
    <property type="entry name" value="Metallo-depent_PP-like"/>
</dbReference>
<dbReference type="GO" id="GO:0046872">
    <property type="term" value="F:metal ion binding"/>
    <property type="evidence" value="ECO:0007669"/>
    <property type="project" value="InterPro"/>
</dbReference>
<dbReference type="GO" id="GO:0009166">
    <property type="term" value="P:nucleotide catabolic process"/>
    <property type="evidence" value="ECO:0007669"/>
    <property type="project" value="InterPro"/>
</dbReference>
<dbReference type="InterPro" id="IPR006179">
    <property type="entry name" value="5_nucleotidase/apyrase"/>
</dbReference>
<dbReference type="Pfam" id="PF02872">
    <property type="entry name" value="5_nucleotid_C"/>
    <property type="match status" value="1"/>
</dbReference>
<dbReference type="RefSeq" id="WP_208010620.1">
    <property type="nucleotide sequence ID" value="NZ_CP071796.1"/>
</dbReference>
<comment type="similarity">
    <text evidence="1 3">Belongs to the 5'-nucleotidase family.</text>
</comment>
<reference evidence="6" key="1">
    <citation type="submission" date="2021-03" db="EMBL/GenBank/DDBJ databases">
        <title>Ottowia sp. 27C isolated from the cloaca of a Giant Asian pond turtle (Heosemys grandis).</title>
        <authorList>
            <person name="Spergser J."/>
            <person name="Busse H.-J."/>
        </authorList>
    </citation>
    <scope>NUCLEOTIDE SEQUENCE</scope>
    <source>
        <strain evidence="6">27C</strain>
    </source>
</reference>
<keyword evidence="3" id="KW-0378">Hydrolase</keyword>
<proteinExistence type="inferred from homology"/>
<evidence type="ECO:0000256" key="3">
    <source>
        <dbReference type="RuleBase" id="RU362119"/>
    </source>
</evidence>
<dbReference type="Gene3D" id="3.90.780.10">
    <property type="entry name" value="5'-Nucleotidase, C-terminal domain"/>
    <property type="match status" value="1"/>
</dbReference>
<dbReference type="PANTHER" id="PTHR11575">
    <property type="entry name" value="5'-NUCLEOTIDASE-RELATED"/>
    <property type="match status" value="1"/>
</dbReference>
<keyword evidence="3" id="KW-0547">Nucleotide-binding</keyword>
<sequence>MTPFRYFACLSRAAMLSPLVLAAALAACGGSDDDGAPATPPLALTIAHINDHHSNLDALKDQVMKIGGVDTQVELGGFARVTSAFKAYAGRTDVLKLHAGDANTGTLYYTLFKGKADADLMNTVCFDAMAVGNHEFDDGDGQLKSFIDALYAGACKTPVVAANVRPQVGTPLAPKAADDYLKPYTVKTIQGVPVGIVGITVKAKTQNSSSPLRTTAFDDEAVAAQRTIDQLKGQGVKHIVLLTHQGYDADKKLAAQLTDVDVIIGGDSHTLLGDFSALGSGYASSGAYPTQATNKDGKPVCIGQAWEYSKAIGEMRVSFNDQGEVTACAGQAALLIGDSFKRKDAAGAWVTVDAATQQQITAAVAANKGLKMLAADAGAASVLKGYSGQVDELKKQPIGNAAQALCLVRTPGESTNRSAGVAGCEDANKLARGSDAAQVVVQSFLEASLRADLAIQNAGGVRVPVKAGTITMGDAFTVLPFSNVLVELPVTGAQVAAVLEDAVSAYLDAGQPNGGGHPYAAGLRWNLDLSKPKGQRFSKIEVKDRKTGNWSAIDPARTYIVATNDFIAKGQDGYASFKPIYDSGNYVNNYLLYTQTFVNYIRAKGTVDRPAAGDYSHQAVITKEGVKLP</sequence>
<evidence type="ECO:0000256" key="1">
    <source>
        <dbReference type="ARBA" id="ARBA00006654"/>
    </source>
</evidence>
<dbReference type="GO" id="GO:0008768">
    <property type="term" value="F:UDP-sugar diphosphatase activity"/>
    <property type="evidence" value="ECO:0007669"/>
    <property type="project" value="TreeGrafter"/>
</dbReference>
<dbReference type="AlphaFoldDB" id="A0A975CKF9"/>
<protein>
    <submittedName>
        <fullName evidence="6">5'-nucleotidase C-terminal domain-containing protein</fullName>
    </submittedName>
</protein>
<feature type="signal peptide" evidence="3">
    <location>
        <begin position="1"/>
        <end position="22"/>
    </location>
</feature>
<feature type="domain" description="5'-Nucleotidase C-terminal" evidence="5">
    <location>
        <begin position="432"/>
        <end position="578"/>
    </location>
</feature>
<feature type="domain" description="Calcineurin-like phosphoesterase" evidence="4">
    <location>
        <begin position="45"/>
        <end position="270"/>
    </location>
</feature>
<dbReference type="Gene3D" id="3.60.21.10">
    <property type="match status" value="1"/>
</dbReference>
<dbReference type="SUPFAM" id="SSF55816">
    <property type="entry name" value="5'-nucleotidase (syn. UDP-sugar hydrolase), C-terminal domain"/>
    <property type="match status" value="1"/>
</dbReference>
<dbReference type="InterPro" id="IPR036907">
    <property type="entry name" value="5'-Nucleotdase_C_sf"/>
</dbReference>
<feature type="chain" id="PRO_5038161725" evidence="3">
    <location>
        <begin position="23"/>
        <end position="629"/>
    </location>
</feature>
<dbReference type="GO" id="GO:0030288">
    <property type="term" value="C:outer membrane-bounded periplasmic space"/>
    <property type="evidence" value="ECO:0007669"/>
    <property type="project" value="TreeGrafter"/>
</dbReference>
<name>A0A975CKF9_9BURK</name>
<dbReference type="EMBL" id="CP071796">
    <property type="protein sequence ID" value="QTD46721.1"/>
    <property type="molecule type" value="Genomic_DNA"/>
</dbReference>
<dbReference type="Proteomes" id="UP000663903">
    <property type="component" value="Chromosome"/>
</dbReference>
<dbReference type="GO" id="GO:0008253">
    <property type="term" value="F:5'-nucleotidase activity"/>
    <property type="evidence" value="ECO:0007669"/>
    <property type="project" value="TreeGrafter"/>
</dbReference>
<dbReference type="PROSITE" id="PS51257">
    <property type="entry name" value="PROKAR_LIPOPROTEIN"/>
    <property type="match status" value="1"/>
</dbReference>
<dbReference type="InterPro" id="IPR006146">
    <property type="entry name" value="5'-Nucleotdase_CS"/>
</dbReference>
<evidence type="ECO:0000313" key="6">
    <source>
        <dbReference type="EMBL" id="QTD46721.1"/>
    </source>
</evidence>
<gene>
    <name evidence="6" type="ORF">J1M35_07575</name>
</gene>
<dbReference type="PRINTS" id="PR01607">
    <property type="entry name" value="APYRASEFAMLY"/>
</dbReference>
<dbReference type="SUPFAM" id="SSF56300">
    <property type="entry name" value="Metallo-dependent phosphatases"/>
    <property type="match status" value="1"/>
</dbReference>
<keyword evidence="7" id="KW-1185">Reference proteome</keyword>
<evidence type="ECO:0000259" key="5">
    <source>
        <dbReference type="Pfam" id="PF02872"/>
    </source>
</evidence>
<dbReference type="Pfam" id="PF00149">
    <property type="entry name" value="Metallophos"/>
    <property type="match status" value="1"/>
</dbReference>
<evidence type="ECO:0000256" key="2">
    <source>
        <dbReference type="ARBA" id="ARBA00022729"/>
    </source>
</evidence>
<dbReference type="KEGG" id="otd:J1M35_07575"/>
<keyword evidence="2 3" id="KW-0732">Signal</keyword>